<dbReference type="NCBIfam" id="TIGR00693">
    <property type="entry name" value="thiE"/>
    <property type="match status" value="1"/>
</dbReference>
<evidence type="ECO:0000256" key="4">
    <source>
        <dbReference type="ARBA" id="ARBA00022842"/>
    </source>
</evidence>
<keyword evidence="14" id="KW-1185">Reference proteome</keyword>
<reference evidence="13" key="1">
    <citation type="submission" date="2022-03" db="EMBL/GenBank/DDBJ databases">
        <title>De novo assembled genomes of Belliella spp. (Cyclobacteriaceae) strains.</title>
        <authorList>
            <person name="Szabo A."/>
            <person name="Korponai K."/>
            <person name="Felfoldi T."/>
        </authorList>
    </citation>
    <scope>NUCLEOTIDE SEQUENCE</scope>
    <source>
        <strain evidence="13">DSM 107340</strain>
    </source>
</reference>
<feature type="binding site" evidence="9">
    <location>
        <position position="136"/>
    </location>
    <ligand>
        <name>4-amino-2-methyl-5-(diphosphooxymethyl)pyrimidine</name>
        <dbReference type="ChEBI" id="CHEBI:57841"/>
    </ligand>
</feature>
<evidence type="ECO:0000256" key="7">
    <source>
        <dbReference type="ARBA" id="ARBA00047851"/>
    </source>
</evidence>
<comment type="similarity">
    <text evidence="9 10">Belongs to the thiamine-phosphate synthase family.</text>
</comment>
<gene>
    <name evidence="9" type="primary">thiE</name>
    <name evidence="13" type="ORF">MM236_00990</name>
</gene>
<dbReference type="InterPro" id="IPR022998">
    <property type="entry name" value="ThiamineP_synth_TenI"/>
</dbReference>
<evidence type="ECO:0000259" key="12">
    <source>
        <dbReference type="Pfam" id="PF02581"/>
    </source>
</evidence>
<name>A0ABS9UIV1_9BACT</name>
<dbReference type="InterPro" id="IPR034291">
    <property type="entry name" value="TMP_synthase"/>
</dbReference>
<dbReference type="Proteomes" id="UP001165488">
    <property type="component" value="Unassembled WGS sequence"/>
</dbReference>
<proteinExistence type="inferred from homology"/>
<dbReference type="PANTHER" id="PTHR20857">
    <property type="entry name" value="THIAMINE-PHOSPHATE PYROPHOSPHORYLASE"/>
    <property type="match status" value="1"/>
</dbReference>
<dbReference type="PANTHER" id="PTHR20857:SF15">
    <property type="entry name" value="THIAMINE-PHOSPHATE SYNTHASE"/>
    <property type="match status" value="1"/>
</dbReference>
<feature type="binding site" evidence="9">
    <location>
        <position position="88"/>
    </location>
    <ligand>
        <name>Mg(2+)</name>
        <dbReference type="ChEBI" id="CHEBI:18420"/>
    </ligand>
</feature>
<dbReference type="Pfam" id="PF02581">
    <property type="entry name" value="TMP-TENI"/>
    <property type="match status" value="1"/>
</dbReference>
<dbReference type="Gene3D" id="3.20.20.70">
    <property type="entry name" value="Aldolase class I"/>
    <property type="match status" value="1"/>
</dbReference>
<keyword evidence="2 9" id="KW-0808">Transferase</keyword>
<dbReference type="EC" id="2.5.1.3" evidence="9"/>
<evidence type="ECO:0000313" key="14">
    <source>
        <dbReference type="Proteomes" id="UP001165488"/>
    </source>
</evidence>
<evidence type="ECO:0000256" key="10">
    <source>
        <dbReference type="RuleBase" id="RU003826"/>
    </source>
</evidence>
<comment type="pathway">
    <text evidence="1 9 11">Cofactor biosynthesis; thiamine diphosphate biosynthesis; thiamine phosphate from 4-amino-2-methyl-5-diphosphomethylpyrimidine and 4-methyl-5-(2-phosphoethyl)-thiazole: step 1/1.</text>
</comment>
<keyword evidence="3 9" id="KW-0479">Metal-binding</keyword>
<evidence type="ECO:0000256" key="9">
    <source>
        <dbReference type="HAMAP-Rule" id="MF_00097"/>
    </source>
</evidence>
<comment type="catalytic activity">
    <reaction evidence="6 9 10">
        <text>4-methyl-5-(2-phosphooxyethyl)-thiazole + 4-amino-2-methyl-5-(diphosphooxymethyl)pyrimidine + H(+) = thiamine phosphate + diphosphate</text>
        <dbReference type="Rhea" id="RHEA:22328"/>
        <dbReference type="ChEBI" id="CHEBI:15378"/>
        <dbReference type="ChEBI" id="CHEBI:33019"/>
        <dbReference type="ChEBI" id="CHEBI:37575"/>
        <dbReference type="ChEBI" id="CHEBI:57841"/>
        <dbReference type="ChEBI" id="CHEBI:58296"/>
        <dbReference type="EC" id="2.5.1.3"/>
    </reaction>
</comment>
<feature type="binding site" evidence="9">
    <location>
        <position position="169"/>
    </location>
    <ligand>
        <name>2-[(2R,5Z)-2-carboxy-4-methylthiazol-5(2H)-ylidene]ethyl phosphate</name>
        <dbReference type="ChEBI" id="CHEBI:62899"/>
    </ligand>
</feature>
<dbReference type="GO" id="GO:0004789">
    <property type="term" value="F:thiamine-phosphate diphosphorylase activity"/>
    <property type="evidence" value="ECO:0007669"/>
    <property type="project" value="UniProtKB-EC"/>
</dbReference>
<feature type="binding site" evidence="9">
    <location>
        <position position="68"/>
    </location>
    <ligand>
        <name>4-amino-2-methyl-5-(diphosphooxymethyl)pyrimidine</name>
        <dbReference type="ChEBI" id="CHEBI:57841"/>
    </ligand>
</feature>
<dbReference type="HAMAP" id="MF_00097">
    <property type="entry name" value="TMP_synthase"/>
    <property type="match status" value="1"/>
</dbReference>
<dbReference type="NCBIfam" id="NF000736">
    <property type="entry name" value="PRK00043.2-3"/>
    <property type="match status" value="1"/>
</dbReference>
<comment type="caution">
    <text evidence="13">The sequence shown here is derived from an EMBL/GenBank/DDBJ whole genome shotgun (WGS) entry which is preliminary data.</text>
</comment>
<sequence>MNNTINKLQYISQEKPFNSHLEAIENVLEAGCKWIQLRLKNKSEQEVISIAREAKRLCENHQAVLIINDYVEIAKEIDADGVHIGLNDMSVAEARLILGENKIIGATANTIDHVKMHAQSTPDYIGIGPFRFTQTKEKLSPILGIDGYQKILNEMKQLRLNIPVIAVGGITDNDLPELMKTGIHGVAISGDINYAMDPRQKIEEINHQFSNPTIPI</sequence>
<evidence type="ECO:0000256" key="8">
    <source>
        <dbReference type="ARBA" id="ARBA00047883"/>
    </source>
</evidence>
<comment type="catalytic activity">
    <reaction evidence="8 9 10">
        <text>2-[(2R,5Z)-2-carboxy-4-methylthiazol-5(2H)-ylidene]ethyl phosphate + 4-amino-2-methyl-5-(diphosphooxymethyl)pyrimidine + 2 H(+) = thiamine phosphate + CO2 + diphosphate</text>
        <dbReference type="Rhea" id="RHEA:47844"/>
        <dbReference type="ChEBI" id="CHEBI:15378"/>
        <dbReference type="ChEBI" id="CHEBI:16526"/>
        <dbReference type="ChEBI" id="CHEBI:33019"/>
        <dbReference type="ChEBI" id="CHEBI:37575"/>
        <dbReference type="ChEBI" id="CHEBI:57841"/>
        <dbReference type="ChEBI" id="CHEBI:62899"/>
        <dbReference type="EC" id="2.5.1.3"/>
    </reaction>
</comment>
<dbReference type="InterPro" id="IPR036206">
    <property type="entry name" value="ThiamineP_synth_sf"/>
</dbReference>
<dbReference type="EMBL" id="JAKZGS010000001">
    <property type="protein sequence ID" value="MCH7396536.1"/>
    <property type="molecule type" value="Genomic_DNA"/>
</dbReference>
<organism evidence="13 14">
    <name type="scientific">Belliella calami</name>
    <dbReference type="NCBI Taxonomy" id="2923436"/>
    <lineage>
        <taxon>Bacteria</taxon>
        <taxon>Pseudomonadati</taxon>
        <taxon>Bacteroidota</taxon>
        <taxon>Cytophagia</taxon>
        <taxon>Cytophagales</taxon>
        <taxon>Cyclobacteriaceae</taxon>
        <taxon>Belliella</taxon>
    </lineage>
</organism>
<evidence type="ECO:0000256" key="3">
    <source>
        <dbReference type="ARBA" id="ARBA00022723"/>
    </source>
</evidence>
<comment type="catalytic activity">
    <reaction evidence="7 9 10">
        <text>2-(2-carboxy-4-methylthiazol-5-yl)ethyl phosphate + 4-amino-2-methyl-5-(diphosphooxymethyl)pyrimidine + 2 H(+) = thiamine phosphate + CO2 + diphosphate</text>
        <dbReference type="Rhea" id="RHEA:47848"/>
        <dbReference type="ChEBI" id="CHEBI:15378"/>
        <dbReference type="ChEBI" id="CHEBI:16526"/>
        <dbReference type="ChEBI" id="CHEBI:33019"/>
        <dbReference type="ChEBI" id="CHEBI:37575"/>
        <dbReference type="ChEBI" id="CHEBI:57841"/>
        <dbReference type="ChEBI" id="CHEBI:62890"/>
        <dbReference type="EC" id="2.5.1.3"/>
    </reaction>
</comment>
<dbReference type="RefSeq" id="WP_241273057.1">
    <property type="nucleotide sequence ID" value="NZ_JAKZGS010000001.1"/>
</dbReference>
<feature type="binding site" evidence="9">
    <location>
        <begin position="36"/>
        <end position="40"/>
    </location>
    <ligand>
        <name>4-amino-2-methyl-5-(diphosphooxymethyl)pyrimidine</name>
        <dbReference type="ChEBI" id="CHEBI:57841"/>
    </ligand>
</feature>
<comment type="caution">
    <text evidence="9">Lacks conserved residue(s) required for the propagation of feature annotation.</text>
</comment>
<protein>
    <recommendedName>
        <fullName evidence="9">Thiamine-phosphate synthase</fullName>
        <shortName evidence="9">TP synthase</shortName>
        <shortName evidence="9">TPS</shortName>
        <ecNumber evidence="9">2.5.1.3</ecNumber>
    </recommendedName>
    <alternativeName>
        <fullName evidence="9">Thiamine-phosphate pyrophosphorylase</fullName>
        <shortName evidence="9">TMP pyrophosphorylase</shortName>
        <shortName evidence="9">TMP-PPase</shortName>
    </alternativeName>
</protein>
<keyword evidence="4 9" id="KW-0460">Magnesium</keyword>
<feature type="domain" description="Thiamine phosphate synthase/TenI" evidence="12">
    <location>
        <begin position="11"/>
        <end position="191"/>
    </location>
</feature>
<keyword evidence="5 9" id="KW-0784">Thiamine biosynthesis</keyword>
<evidence type="ECO:0000256" key="6">
    <source>
        <dbReference type="ARBA" id="ARBA00047334"/>
    </source>
</evidence>
<evidence type="ECO:0000256" key="11">
    <source>
        <dbReference type="RuleBase" id="RU004253"/>
    </source>
</evidence>
<evidence type="ECO:0000256" key="2">
    <source>
        <dbReference type="ARBA" id="ARBA00022679"/>
    </source>
</evidence>
<dbReference type="CDD" id="cd00564">
    <property type="entry name" value="TMP_TenI"/>
    <property type="match status" value="1"/>
</dbReference>
<dbReference type="InterPro" id="IPR013785">
    <property type="entry name" value="Aldolase_TIM"/>
</dbReference>
<feature type="binding site" evidence="9">
    <location>
        <position position="69"/>
    </location>
    <ligand>
        <name>Mg(2+)</name>
        <dbReference type="ChEBI" id="CHEBI:18420"/>
    </ligand>
</feature>
<comment type="function">
    <text evidence="9">Condenses 4-methyl-5-(beta-hydroxyethyl)thiazole monophosphate (THZ-P) and 2-methyl-4-amino-5-hydroxymethyl pyrimidine pyrophosphate (HMP-PP) to form thiamine monophosphate (TMP).</text>
</comment>
<feature type="binding site" evidence="9">
    <location>
        <position position="107"/>
    </location>
    <ligand>
        <name>4-amino-2-methyl-5-(diphosphooxymethyl)pyrimidine</name>
        <dbReference type="ChEBI" id="CHEBI:57841"/>
    </ligand>
</feature>
<feature type="binding site" evidence="9">
    <location>
        <begin position="133"/>
        <end position="135"/>
    </location>
    <ligand>
        <name>2-[(2R,5Z)-2-carboxy-4-methylthiazol-5(2H)-ylidene]ethyl phosphate</name>
        <dbReference type="ChEBI" id="CHEBI:62899"/>
    </ligand>
</feature>
<comment type="cofactor">
    <cofactor evidence="9">
        <name>Mg(2+)</name>
        <dbReference type="ChEBI" id="CHEBI:18420"/>
    </cofactor>
    <text evidence="9">Binds 1 Mg(2+) ion per subunit.</text>
</comment>
<evidence type="ECO:0000256" key="5">
    <source>
        <dbReference type="ARBA" id="ARBA00022977"/>
    </source>
</evidence>
<evidence type="ECO:0000313" key="13">
    <source>
        <dbReference type="EMBL" id="MCH7396536.1"/>
    </source>
</evidence>
<accession>A0ABS9UIV1</accession>
<evidence type="ECO:0000256" key="1">
    <source>
        <dbReference type="ARBA" id="ARBA00005165"/>
    </source>
</evidence>
<dbReference type="SUPFAM" id="SSF51391">
    <property type="entry name" value="Thiamin phosphate synthase"/>
    <property type="match status" value="1"/>
</dbReference>